<dbReference type="GO" id="GO:0016788">
    <property type="term" value="F:hydrolase activity, acting on ester bonds"/>
    <property type="evidence" value="ECO:0007669"/>
    <property type="project" value="InterPro"/>
</dbReference>
<reference evidence="9" key="1">
    <citation type="submission" date="2020-02" db="EMBL/GenBank/DDBJ databases">
        <authorList>
            <person name="Scholz U."/>
            <person name="Mascher M."/>
            <person name="Fiebig A."/>
        </authorList>
    </citation>
    <scope>NUCLEOTIDE SEQUENCE</scope>
</reference>
<evidence type="ECO:0000256" key="2">
    <source>
        <dbReference type="ARBA" id="ARBA00008668"/>
    </source>
</evidence>
<evidence type="ECO:0000256" key="7">
    <source>
        <dbReference type="ARBA" id="ARBA00023098"/>
    </source>
</evidence>
<proteinExistence type="inferred from homology"/>
<keyword evidence="3" id="KW-0964">Secreted</keyword>
<dbReference type="InterPro" id="IPR001087">
    <property type="entry name" value="GDSL"/>
</dbReference>
<keyword evidence="10" id="KW-1185">Reference proteome</keyword>
<dbReference type="OrthoDB" id="1600564at2759"/>
<dbReference type="InterPro" id="IPR036514">
    <property type="entry name" value="SGNH_hydro_sf"/>
</dbReference>
<evidence type="ECO:0000313" key="10">
    <source>
        <dbReference type="Proteomes" id="UP000663760"/>
    </source>
</evidence>
<keyword evidence="6" id="KW-0442">Lipid degradation</keyword>
<name>A0A7I8K882_SPIIN</name>
<organism evidence="9 10">
    <name type="scientific">Spirodela intermedia</name>
    <name type="common">Intermediate duckweed</name>
    <dbReference type="NCBI Taxonomy" id="51605"/>
    <lineage>
        <taxon>Eukaryota</taxon>
        <taxon>Viridiplantae</taxon>
        <taxon>Streptophyta</taxon>
        <taxon>Embryophyta</taxon>
        <taxon>Tracheophyta</taxon>
        <taxon>Spermatophyta</taxon>
        <taxon>Magnoliopsida</taxon>
        <taxon>Liliopsida</taxon>
        <taxon>Araceae</taxon>
        <taxon>Lemnoideae</taxon>
        <taxon>Spirodela</taxon>
    </lineage>
</organism>
<feature type="chain" id="PRO_5029699348" evidence="8">
    <location>
        <begin position="21"/>
        <end position="346"/>
    </location>
</feature>
<dbReference type="CDD" id="cd01837">
    <property type="entry name" value="SGNH_plant_lipase_like"/>
    <property type="match status" value="1"/>
</dbReference>
<gene>
    <name evidence="9" type="ORF">SI8410_03004598</name>
</gene>
<keyword evidence="7" id="KW-0443">Lipid metabolism</keyword>
<comment type="subcellular location">
    <subcellularLocation>
        <location evidence="1">Secreted</location>
    </subcellularLocation>
</comment>
<evidence type="ECO:0000256" key="3">
    <source>
        <dbReference type="ARBA" id="ARBA00022525"/>
    </source>
</evidence>
<sequence length="346" mass="37588">MWILAVASLLLAGSAAGGAAVPAMFVLGDSLVDPGNNNGLVTLAKADYSPYGVDFPEGVTGRFCNGGTVADHLGELLGLPLIPPYNSPSTAGSRIFHGVNYASAASGILTDTGNLYGALFPMEQQVQNFQRTVGELRTQMGERTGDFLRRSLFLVCVGSNDYINNYLVPLSDKPREYTPAAYAFLLIQQYRRQLESLYYSGGRKFLIAGLGPLGCTPSQIGAAAGNSSDCVSRTNSLARQFNAKLREMLRRLNGDLRGSRFLYWDTYSTSADVIANFSLYGFRYPHTACCGGGRERGKIACLPLLPLQCANRSEFIFWDPFHPTDAFNAIAARRAFDVNVRQLVQS</sequence>
<dbReference type="GO" id="GO:0016042">
    <property type="term" value="P:lipid catabolic process"/>
    <property type="evidence" value="ECO:0007669"/>
    <property type="project" value="UniProtKB-KW"/>
</dbReference>
<accession>A0A7I8K882</accession>
<dbReference type="PANTHER" id="PTHR45650">
    <property type="entry name" value="GDSL-LIKE LIPASE/ACYLHYDROLASE-RELATED"/>
    <property type="match status" value="1"/>
</dbReference>
<comment type="similarity">
    <text evidence="2">Belongs to the 'GDSL' lipolytic enzyme family.</text>
</comment>
<evidence type="ECO:0000256" key="4">
    <source>
        <dbReference type="ARBA" id="ARBA00022729"/>
    </source>
</evidence>
<evidence type="ECO:0000313" key="9">
    <source>
        <dbReference type="EMBL" id="CAA7393906.1"/>
    </source>
</evidence>
<evidence type="ECO:0000256" key="1">
    <source>
        <dbReference type="ARBA" id="ARBA00004613"/>
    </source>
</evidence>
<evidence type="ECO:0000256" key="6">
    <source>
        <dbReference type="ARBA" id="ARBA00022963"/>
    </source>
</evidence>
<dbReference type="SUPFAM" id="SSF52266">
    <property type="entry name" value="SGNH hydrolase"/>
    <property type="match status" value="1"/>
</dbReference>
<dbReference type="AlphaFoldDB" id="A0A7I8K882"/>
<keyword evidence="5" id="KW-0378">Hydrolase</keyword>
<dbReference type="PANTHER" id="PTHR45650:SF8">
    <property type="entry name" value="GDSL ESTERASE_LIPASE"/>
    <property type="match status" value="1"/>
</dbReference>
<dbReference type="InterPro" id="IPR051238">
    <property type="entry name" value="GDSL_esterase/lipase"/>
</dbReference>
<dbReference type="InterPro" id="IPR035669">
    <property type="entry name" value="SGNH_plant_lipase-like"/>
</dbReference>
<dbReference type="EMBL" id="LR746266">
    <property type="protein sequence ID" value="CAA7393906.1"/>
    <property type="molecule type" value="Genomic_DNA"/>
</dbReference>
<feature type="signal peptide" evidence="8">
    <location>
        <begin position="1"/>
        <end position="20"/>
    </location>
</feature>
<keyword evidence="4 8" id="KW-0732">Signal</keyword>
<evidence type="ECO:0000256" key="5">
    <source>
        <dbReference type="ARBA" id="ARBA00022801"/>
    </source>
</evidence>
<evidence type="ECO:0000256" key="8">
    <source>
        <dbReference type="SAM" id="SignalP"/>
    </source>
</evidence>
<dbReference type="Proteomes" id="UP000663760">
    <property type="component" value="Chromosome 3"/>
</dbReference>
<dbReference type="Pfam" id="PF00657">
    <property type="entry name" value="Lipase_GDSL"/>
    <property type="match status" value="1"/>
</dbReference>
<dbReference type="Gene3D" id="3.40.50.1110">
    <property type="entry name" value="SGNH hydrolase"/>
    <property type="match status" value="1"/>
</dbReference>
<dbReference type="GO" id="GO:0005576">
    <property type="term" value="C:extracellular region"/>
    <property type="evidence" value="ECO:0007669"/>
    <property type="project" value="UniProtKB-SubCell"/>
</dbReference>
<protein>
    <submittedName>
        <fullName evidence="9">Uncharacterized protein</fullName>
    </submittedName>
</protein>